<keyword evidence="2" id="KW-1133">Transmembrane helix</keyword>
<evidence type="ECO:0000313" key="4">
    <source>
        <dbReference type="Proteomes" id="UP000023152"/>
    </source>
</evidence>
<dbReference type="PANTHER" id="PTHR32046:SF11">
    <property type="entry name" value="IMMUNE-ASSOCIATED NUCLEOTIDE-BINDING PROTEIN 10-LIKE"/>
    <property type="match status" value="1"/>
</dbReference>
<proteinExistence type="predicted"/>
<dbReference type="InterPro" id="IPR025662">
    <property type="entry name" value="Sigma_54_int_dom_ATP-bd_1"/>
</dbReference>
<dbReference type="Proteomes" id="UP000023152">
    <property type="component" value="Unassembled WGS sequence"/>
</dbReference>
<keyword evidence="2" id="KW-0472">Membrane</keyword>
<feature type="coiled-coil region" evidence="1">
    <location>
        <begin position="472"/>
        <end position="503"/>
    </location>
</feature>
<comment type="caution">
    <text evidence="3">The sequence shown here is derived from an EMBL/GenBank/DDBJ whole genome shotgun (WGS) entry which is preliminary data.</text>
</comment>
<gene>
    <name evidence="3" type="ORF">RFI_10116</name>
</gene>
<organism evidence="3 4">
    <name type="scientific">Reticulomyxa filosa</name>
    <dbReference type="NCBI Taxonomy" id="46433"/>
    <lineage>
        <taxon>Eukaryota</taxon>
        <taxon>Sar</taxon>
        <taxon>Rhizaria</taxon>
        <taxon>Retaria</taxon>
        <taxon>Foraminifera</taxon>
        <taxon>Monothalamids</taxon>
        <taxon>Reticulomyxidae</taxon>
        <taxon>Reticulomyxa</taxon>
    </lineage>
</organism>
<keyword evidence="2" id="KW-0812">Transmembrane</keyword>
<evidence type="ECO:0000256" key="2">
    <source>
        <dbReference type="SAM" id="Phobius"/>
    </source>
</evidence>
<dbReference type="PROSITE" id="PS00675">
    <property type="entry name" value="SIGMA54_INTERACT_1"/>
    <property type="match status" value="1"/>
</dbReference>
<dbReference type="CDD" id="cd00882">
    <property type="entry name" value="Ras_like_GTPase"/>
    <property type="match status" value="1"/>
</dbReference>
<keyword evidence="1" id="KW-0175">Coiled coil</keyword>
<dbReference type="Gene3D" id="3.40.50.300">
    <property type="entry name" value="P-loop containing nucleotide triphosphate hydrolases"/>
    <property type="match status" value="1"/>
</dbReference>
<dbReference type="PANTHER" id="PTHR32046">
    <property type="entry name" value="G DOMAIN-CONTAINING PROTEIN"/>
    <property type="match status" value="1"/>
</dbReference>
<protein>
    <submittedName>
        <fullName evidence="3">Uncharacterized protein</fullName>
    </submittedName>
</protein>
<dbReference type="OrthoDB" id="5985928at2759"/>
<dbReference type="SUPFAM" id="SSF52540">
    <property type="entry name" value="P-loop containing nucleoside triphosphate hydrolases"/>
    <property type="match status" value="1"/>
</dbReference>
<dbReference type="EMBL" id="ASPP01007509">
    <property type="protein sequence ID" value="ETO27016.1"/>
    <property type="molecule type" value="Genomic_DNA"/>
</dbReference>
<evidence type="ECO:0000313" key="3">
    <source>
        <dbReference type="EMBL" id="ETO27016.1"/>
    </source>
</evidence>
<dbReference type="AlphaFoldDB" id="X6NLY4"/>
<sequence length="506" mass="57536">MEGRPSPSLKIQKEWKNELKGILRININLKKIRDVMSIKGNTKVKLLLIGQSGSGKTTLRFAIQDYLEDKSFEEVMSTSDRETQERKNRNKIIPELTEGQSIECDIFNYYNEDFDVDIIDTPGFFDPKGKEQDNQYRKQILDFVERIEFNAVIFTIPGTWNRESKPLQDQIKHYTDNLSLDSKTNFFVVFTHTLIEPGKEILKNLEKTELHSCDHVFMDNSRYTSNFTMTPDNVNLCKTPFDKAKQQIHEILTKCSKLPLYQGKMLKDERFQYNKRKLECLQFQIIGENIKLMIRKLESTSDSIVKENRTIEELQTFQVVFKPWKLKRTDNDEVNLNCNKRDTDDIRECAVFNKLAASAFLRTAAAAGGGAIAAKAGAFGLIVAKGGGVAMAAKGALVGAIAWAGAVPTLAVGGVASIICFSYVEKYVCNKSCEHWPSEHVFSKQIPTPGLETTILPVDHSLGTETDHEVLKQKLRDSINKEITKLKDQEEELDKKLKKTYSQLQL</sequence>
<feature type="transmembrane region" description="Helical" evidence="2">
    <location>
        <begin position="396"/>
        <end position="424"/>
    </location>
</feature>
<reference evidence="3 4" key="1">
    <citation type="journal article" date="2013" name="Curr. Biol.">
        <title>The Genome of the Foraminiferan Reticulomyxa filosa.</title>
        <authorList>
            <person name="Glockner G."/>
            <person name="Hulsmann N."/>
            <person name="Schleicher M."/>
            <person name="Noegel A.A."/>
            <person name="Eichinger L."/>
            <person name="Gallinger C."/>
            <person name="Pawlowski J."/>
            <person name="Sierra R."/>
            <person name="Euteneuer U."/>
            <person name="Pillet L."/>
            <person name="Moustafa A."/>
            <person name="Platzer M."/>
            <person name="Groth M."/>
            <person name="Szafranski K."/>
            <person name="Schliwa M."/>
        </authorList>
    </citation>
    <scope>NUCLEOTIDE SEQUENCE [LARGE SCALE GENOMIC DNA]</scope>
</reference>
<evidence type="ECO:0000256" key="1">
    <source>
        <dbReference type="SAM" id="Coils"/>
    </source>
</evidence>
<keyword evidence="4" id="KW-1185">Reference proteome</keyword>
<accession>X6NLY4</accession>
<dbReference type="InterPro" id="IPR027417">
    <property type="entry name" value="P-loop_NTPase"/>
</dbReference>
<name>X6NLY4_RETFI</name>